<accession>A0ABQ4BRR1</accession>
<organism evidence="1 2">
    <name type="scientific">Actinoplanes palleronii</name>
    <dbReference type="NCBI Taxonomy" id="113570"/>
    <lineage>
        <taxon>Bacteria</taxon>
        <taxon>Bacillati</taxon>
        <taxon>Actinomycetota</taxon>
        <taxon>Actinomycetes</taxon>
        <taxon>Micromonosporales</taxon>
        <taxon>Micromonosporaceae</taxon>
        <taxon>Actinoplanes</taxon>
    </lineage>
</organism>
<reference evidence="1 2" key="1">
    <citation type="submission" date="2021-01" db="EMBL/GenBank/DDBJ databases">
        <title>Whole genome shotgun sequence of Actinoplanes palleronii NBRC 14916.</title>
        <authorList>
            <person name="Komaki H."/>
            <person name="Tamura T."/>
        </authorList>
    </citation>
    <scope>NUCLEOTIDE SEQUENCE [LARGE SCALE GENOMIC DNA]</scope>
    <source>
        <strain evidence="1 2">NBRC 14916</strain>
    </source>
</reference>
<dbReference type="Proteomes" id="UP000624709">
    <property type="component" value="Unassembled WGS sequence"/>
</dbReference>
<gene>
    <name evidence="1" type="ORF">Apa02nite_094670</name>
</gene>
<proteinExistence type="predicted"/>
<sequence>MACDRIGSAADRVSHRPYEDFAGVFHHRGAGAEVHDSRRIDKFALGRGEYTAEAEDCGDVFENLAVQQGTYVAQVIFRAGDQAVVKRKPHSRPVTRHQPAKSAP</sequence>
<evidence type="ECO:0000313" key="1">
    <source>
        <dbReference type="EMBL" id="GIE73359.1"/>
    </source>
</evidence>
<dbReference type="EMBL" id="BOMS01000171">
    <property type="protein sequence ID" value="GIE73359.1"/>
    <property type="molecule type" value="Genomic_DNA"/>
</dbReference>
<keyword evidence="2" id="KW-1185">Reference proteome</keyword>
<comment type="caution">
    <text evidence="1">The sequence shown here is derived from an EMBL/GenBank/DDBJ whole genome shotgun (WGS) entry which is preliminary data.</text>
</comment>
<evidence type="ECO:0000313" key="2">
    <source>
        <dbReference type="Proteomes" id="UP000624709"/>
    </source>
</evidence>
<protein>
    <submittedName>
        <fullName evidence="1">Uncharacterized protein</fullName>
    </submittedName>
</protein>
<name>A0ABQ4BRR1_9ACTN</name>